<dbReference type="EMBL" id="FN657052">
    <property type="protein sequence ID" value="CBY42332.1"/>
    <property type="molecule type" value="Genomic_DNA"/>
</dbReference>
<accession>E4Z3Q4</accession>
<protein>
    <submittedName>
        <fullName evidence="1">Uncharacterized protein</fullName>
    </submittedName>
</protein>
<evidence type="ECO:0000313" key="1">
    <source>
        <dbReference type="EMBL" id="CBY42332.1"/>
    </source>
</evidence>
<dbReference type="AlphaFoldDB" id="E4Z3Q4"/>
<gene>
    <name evidence="1" type="ORF">GSOID_T00026013001</name>
</gene>
<name>E4Z3Q4_OIKDI</name>
<proteinExistence type="predicted"/>
<feature type="non-terminal residue" evidence="1">
    <location>
        <position position="1"/>
    </location>
</feature>
<dbReference type="Proteomes" id="UP000011014">
    <property type="component" value="Unassembled WGS sequence"/>
</dbReference>
<sequence>RMKIASSIFTYILENPRCTPELFKEHSLISQDVSVYCMSSTCSRMGFVCKGKNKPIQASVKYADCHCNSEKCELDLKTTTSCVQKSSKTRDNLSSLFRARAQVKPDYACEKPSDPFLRIENCTKKNSKRFGDVFKKLLFCEVSCVNNKKPSVREVACKKIGKKKFVWSNEIHC</sequence>
<reference evidence="1" key="1">
    <citation type="journal article" date="2010" name="Science">
        <title>Plasticity of animal genome architecture unmasked by rapid evolution of a pelagic tunicate.</title>
        <authorList>
            <person name="Denoeud F."/>
            <person name="Henriet S."/>
            <person name="Mungpakdee S."/>
            <person name="Aury J.M."/>
            <person name="Da Silva C."/>
            <person name="Brinkmann H."/>
            <person name="Mikhaleva J."/>
            <person name="Olsen L.C."/>
            <person name="Jubin C."/>
            <person name="Canestro C."/>
            <person name="Bouquet J.M."/>
            <person name="Danks G."/>
            <person name="Poulain J."/>
            <person name="Campsteijn C."/>
            <person name="Adamski M."/>
            <person name="Cross I."/>
            <person name="Yadetie F."/>
            <person name="Muffato M."/>
            <person name="Louis A."/>
            <person name="Butcher S."/>
            <person name="Tsagkogeorga G."/>
            <person name="Konrad A."/>
            <person name="Singh S."/>
            <person name="Jensen M.F."/>
            <person name="Cong E.H."/>
            <person name="Eikeseth-Otteraa H."/>
            <person name="Noel B."/>
            <person name="Anthouard V."/>
            <person name="Porcel B.M."/>
            <person name="Kachouri-Lafond R."/>
            <person name="Nishino A."/>
            <person name="Ugolini M."/>
            <person name="Chourrout P."/>
            <person name="Nishida H."/>
            <person name="Aasland R."/>
            <person name="Huzurbazar S."/>
            <person name="Westhof E."/>
            <person name="Delsuc F."/>
            <person name="Lehrach H."/>
            <person name="Reinhardt R."/>
            <person name="Weissenbach J."/>
            <person name="Roy S.W."/>
            <person name="Artiguenave F."/>
            <person name="Postlethwait J.H."/>
            <person name="Manak J.R."/>
            <person name="Thompson E.M."/>
            <person name="Jaillon O."/>
            <person name="Du Pasquier L."/>
            <person name="Boudinot P."/>
            <person name="Liberles D.A."/>
            <person name="Volff J.N."/>
            <person name="Philippe H."/>
            <person name="Lenhard B."/>
            <person name="Roest Crollius H."/>
            <person name="Wincker P."/>
            <person name="Chourrout D."/>
        </authorList>
    </citation>
    <scope>NUCLEOTIDE SEQUENCE [LARGE SCALE GENOMIC DNA]</scope>
</reference>
<organism evidence="1">
    <name type="scientific">Oikopleura dioica</name>
    <name type="common">Tunicate</name>
    <dbReference type="NCBI Taxonomy" id="34765"/>
    <lineage>
        <taxon>Eukaryota</taxon>
        <taxon>Metazoa</taxon>
        <taxon>Chordata</taxon>
        <taxon>Tunicata</taxon>
        <taxon>Appendicularia</taxon>
        <taxon>Copelata</taxon>
        <taxon>Oikopleuridae</taxon>
        <taxon>Oikopleura</taxon>
    </lineage>
</organism>